<dbReference type="GO" id="GO:0005509">
    <property type="term" value="F:calcium ion binding"/>
    <property type="evidence" value="ECO:0007669"/>
    <property type="project" value="InterPro"/>
</dbReference>
<keyword evidence="5" id="KW-0677">Repeat</keyword>
<dbReference type="SUPFAM" id="SSF57196">
    <property type="entry name" value="EGF/Laminin"/>
    <property type="match status" value="1"/>
</dbReference>
<dbReference type="Proteomes" id="UP000762676">
    <property type="component" value="Unassembled WGS sequence"/>
</dbReference>
<dbReference type="InterPro" id="IPR000152">
    <property type="entry name" value="EGF-type_Asp/Asn_hydroxyl_site"/>
</dbReference>
<dbReference type="AlphaFoldDB" id="A0AAV4G1P0"/>
<dbReference type="SMART" id="SM00179">
    <property type="entry name" value="EGF_CA"/>
    <property type="match status" value="3"/>
</dbReference>
<reference evidence="10 11" key="1">
    <citation type="journal article" date="2021" name="Elife">
        <title>Chloroplast acquisition without the gene transfer in kleptoplastic sea slugs, Plakobranchus ocellatus.</title>
        <authorList>
            <person name="Maeda T."/>
            <person name="Takahashi S."/>
            <person name="Yoshida T."/>
            <person name="Shimamura S."/>
            <person name="Takaki Y."/>
            <person name="Nagai Y."/>
            <person name="Toyoda A."/>
            <person name="Suzuki Y."/>
            <person name="Arimoto A."/>
            <person name="Ishii H."/>
            <person name="Satoh N."/>
            <person name="Nishiyama T."/>
            <person name="Hasebe M."/>
            <person name="Maruyama T."/>
            <person name="Minagawa J."/>
            <person name="Obokata J."/>
            <person name="Shigenobu S."/>
        </authorList>
    </citation>
    <scope>NUCLEOTIDE SEQUENCE [LARGE SCALE GENOMIC DNA]</scope>
</reference>
<feature type="domain" description="EGF-like calcium-binding" evidence="8">
    <location>
        <begin position="53"/>
        <end position="97"/>
    </location>
</feature>
<proteinExistence type="predicted"/>
<evidence type="ECO:0000256" key="7">
    <source>
        <dbReference type="ARBA" id="ARBA00023180"/>
    </source>
</evidence>
<feature type="domain" description="EGF-like calcium-binding" evidence="8">
    <location>
        <begin position="200"/>
        <end position="242"/>
    </location>
</feature>
<protein>
    <submittedName>
        <fullName evidence="10">Adhesion G protein-coupled receptor E2</fullName>
    </submittedName>
</protein>
<evidence type="ECO:0000256" key="3">
    <source>
        <dbReference type="ARBA" id="ARBA00022536"/>
    </source>
</evidence>
<dbReference type="InterPro" id="IPR050751">
    <property type="entry name" value="ECM_structural_protein"/>
</dbReference>
<evidence type="ECO:0000259" key="8">
    <source>
        <dbReference type="SMART" id="SM00179"/>
    </source>
</evidence>
<evidence type="ECO:0000256" key="6">
    <source>
        <dbReference type="ARBA" id="ARBA00023157"/>
    </source>
</evidence>
<evidence type="ECO:0000313" key="11">
    <source>
        <dbReference type="Proteomes" id="UP000762676"/>
    </source>
</evidence>
<evidence type="ECO:0000259" key="9">
    <source>
        <dbReference type="SMART" id="SM00181"/>
    </source>
</evidence>
<dbReference type="InterPro" id="IPR009030">
    <property type="entry name" value="Growth_fac_rcpt_cys_sf"/>
</dbReference>
<gene>
    <name evidence="10" type="ORF">ElyMa_002283200</name>
</gene>
<dbReference type="PROSITE" id="PS01187">
    <property type="entry name" value="EGF_CA"/>
    <property type="match status" value="1"/>
</dbReference>
<keyword evidence="6" id="KW-1015">Disulfide bond</keyword>
<keyword evidence="10" id="KW-0675">Receptor</keyword>
<feature type="domain" description="EGF-like" evidence="9">
    <location>
        <begin position="101"/>
        <end position="149"/>
    </location>
</feature>
<dbReference type="PANTHER" id="PTHR24034:SF89">
    <property type="entry name" value="COMPLEMENT COMPONENT C1Q RECEPTOR"/>
    <property type="match status" value="1"/>
</dbReference>
<dbReference type="Pfam" id="PF07645">
    <property type="entry name" value="EGF_CA"/>
    <property type="match status" value="3"/>
</dbReference>
<feature type="domain" description="EGF-like calcium-binding" evidence="8">
    <location>
        <begin position="98"/>
        <end position="149"/>
    </location>
</feature>
<dbReference type="PANTHER" id="PTHR24034">
    <property type="entry name" value="EGF-LIKE DOMAIN-CONTAINING PROTEIN"/>
    <property type="match status" value="1"/>
</dbReference>
<comment type="subcellular location">
    <subcellularLocation>
        <location evidence="1">Secreted</location>
    </subcellularLocation>
</comment>
<dbReference type="SMART" id="SM00181">
    <property type="entry name" value="EGF"/>
    <property type="match status" value="4"/>
</dbReference>
<keyword evidence="4" id="KW-0732">Signal</keyword>
<evidence type="ECO:0000256" key="1">
    <source>
        <dbReference type="ARBA" id="ARBA00004613"/>
    </source>
</evidence>
<evidence type="ECO:0000313" key="10">
    <source>
        <dbReference type="EMBL" id="GFR79194.1"/>
    </source>
</evidence>
<organism evidence="10 11">
    <name type="scientific">Elysia marginata</name>
    <dbReference type="NCBI Taxonomy" id="1093978"/>
    <lineage>
        <taxon>Eukaryota</taxon>
        <taxon>Metazoa</taxon>
        <taxon>Spiralia</taxon>
        <taxon>Lophotrochozoa</taxon>
        <taxon>Mollusca</taxon>
        <taxon>Gastropoda</taxon>
        <taxon>Heterobranchia</taxon>
        <taxon>Euthyneura</taxon>
        <taxon>Panpulmonata</taxon>
        <taxon>Sacoglossa</taxon>
        <taxon>Placobranchoidea</taxon>
        <taxon>Plakobranchidae</taxon>
        <taxon>Elysia</taxon>
    </lineage>
</organism>
<keyword evidence="11" id="KW-1185">Reference proteome</keyword>
<evidence type="ECO:0000256" key="5">
    <source>
        <dbReference type="ARBA" id="ARBA00022737"/>
    </source>
</evidence>
<dbReference type="InterPro" id="IPR018097">
    <property type="entry name" value="EGF_Ca-bd_CS"/>
</dbReference>
<dbReference type="InterPro" id="IPR000742">
    <property type="entry name" value="EGF"/>
</dbReference>
<keyword evidence="2" id="KW-0964">Secreted</keyword>
<dbReference type="EMBL" id="BMAT01004725">
    <property type="protein sequence ID" value="GFR79194.1"/>
    <property type="molecule type" value="Genomic_DNA"/>
</dbReference>
<dbReference type="PROSITE" id="PS00010">
    <property type="entry name" value="ASX_HYDROXYL"/>
    <property type="match status" value="1"/>
</dbReference>
<feature type="domain" description="EGF-like" evidence="9">
    <location>
        <begin position="203"/>
        <end position="242"/>
    </location>
</feature>
<feature type="domain" description="EGF-like" evidence="9">
    <location>
        <begin position="153"/>
        <end position="199"/>
    </location>
</feature>
<sequence>MAVVVVVVVVAAATAAAAAVVVVVVVVVVASIVLKIEEEVVIAVVVALTEMGKGDECKEQPDLCKQYELKVCVNSPGSYYCKCKTGYRLNNTNGKCHDFDECKPEFYPNDVWIHRNNCSELDSRCKNVEGSFKCECIEGYIQLGSFNCKKITRCSISGEPCVGNNFCKTIDTVGTLEHQKCVCREGYRPKRPGDNLNCRDIDECAEKSDNCDICTSTCNNTKGSYFCRCHKGHMRVNEFQCKGQIERVWAFDRTVEDCRTLSKEQTKEI</sequence>
<accession>A0AAV4G1P0</accession>
<dbReference type="GO" id="GO:0005576">
    <property type="term" value="C:extracellular region"/>
    <property type="evidence" value="ECO:0007669"/>
    <property type="project" value="UniProtKB-SubCell"/>
</dbReference>
<name>A0AAV4G1P0_9GAST</name>
<dbReference type="Gene3D" id="2.10.25.10">
    <property type="entry name" value="Laminin"/>
    <property type="match status" value="3"/>
</dbReference>
<evidence type="ECO:0000256" key="2">
    <source>
        <dbReference type="ARBA" id="ARBA00022525"/>
    </source>
</evidence>
<evidence type="ECO:0000256" key="4">
    <source>
        <dbReference type="ARBA" id="ARBA00022729"/>
    </source>
</evidence>
<feature type="domain" description="EGF-like" evidence="9">
    <location>
        <begin position="56"/>
        <end position="97"/>
    </location>
</feature>
<dbReference type="InterPro" id="IPR001881">
    <property type="entry name" value="EGF-like_Ca-bd_dom"/>
</dbReference>
<dbReference type="FunFam" id="2.10.25.10:FF:000014">
    <property type="entry name" value="Latent-transforming growth factor beta-binding protein 3"/>
    <property type="match status" value="1"/>
</dbReference>
<dbReference type="SUPFAM" id="SSF57184">
    <property type="entry name" value="Growth factor receptor domain"/>
    <property type="match status" value="1"/>
</dbReference>
<keyword evidence="7" id="KW-0325">Glycoprotein</keyword>
<dbReference type="InterPro" id="IPR049883">
    <property type="entry name" value="NOTCH1_EGF-like"/>
</dbReference>
<comment type="caution">
    <text evidence="10">The sequence shown here is derived from an EMBL/GenBank/DDBJ whole genome shotgun (WGS) entry which is preliminary data.</text>
</comment>
<keyword evidence="3" id="KW-0245">EGF-like domain</keyword>